<name>A0A0F9F8E8_9ZZZZ</name>
<evidence type="ECO:0000313" key="1">
    <source>
        <dbReference type="EMBL" id="KKL47362.1"/>
    </source>
</evidence>
<reference evidence="1" key="1">
    <citation type="journal article" date="2015" name="Nature">
        <title>Complex archaea that bridge the gap between prokaryotes and eukaryotes.</title>
        <authorList>
            <person name="Spang A."/>
            <person name="Saw J.H."/>
            <person name="Jorgensen S.L."/>
            <person name="Zaremba-Niedzwiedzka K."/>
            <person name="Martijn J."/>
            <person name="Lind A.E."/>
            <person name="van Eijk R."/>
            <person name="Schleper C."/>
            <person name="Guy L."/>
            <person name="Ettema T.J."/>
        </authorList>
    </citation>
    <scope>NUCLEOTIDE SEQUENCE</scope>
</reference>
<organism evidence="1">
    <name type="scientific">marine sediment metagenome</name>
    <dbReference type="NCBI Taxonomy" id="412755"/>
    <lineage>
        <taxon>unclassified sequences</taxon>
        <taxon>metagenomes</taxon>
        <taxon>ecological metagenomes</taxon>
    </lineage>
</organism>
<dbReference type="EMBL" id="LAZR01033694">
    <property type="protein sequence ID" value="KKL47362.1"/>
    <property type="molecule type" value="Genomic_DNA"/>
</dbReference>
<dbReference type="AlphaFoldDB" id="A0A0F9F8E8"/>
<protein>
    <submittedName>
        <fullName evidence="1">Uncharacterized protein</fullName>
    </submittedName>
</protein>
<sequence>MDKEYMEAIRSLPEKWVSSKTSLRDSTEGRYFVANPDFPPMIYKEGQWQELIYIKPSLEQELEAGLAKHGYESEQGEGSCAYIYLPMAKYKEWQRHMNRHSDIDSVWSTFHDIPVYSYSGDKIKYCSCE</sequence>
<gene>
    <name evidence="1" type="ORF">LCGC14_2336300</name>
</gene>
<proteinExistence type="predicted"/>
<accession>A0A0F9F8E8</accession>
<comment type="caution">
    <text evidence="1">The sequence shown here is derived from an EMBL/GenBank/DDBJ whole genome shotgun (WGS) entry which is preliminary data.</text>
</comment>